<comment type="caution">
    <text evidence="2">The sequence shown here is derived from an EMBL/GenBank/DDBJ whole genome shotgun (WGS) entry which is preliminary data.</text>
</comment>
<proteinExistence type="predicted"/>
<evidence type="ECO:0008006" key="4">
    <source>
        <dbReference type="Google" id="ProtNLM"/>
    </source>
</evidence>
<dbReference type="RefSeq" id="WP_215822544.1">
    <property type="nucleotide sequence ID" value="NZ_JAGSOY010000205.1"/>
</dbReference>
<feature type="non-terminal residue" evidence="2">
    <location>
        <position position="140"/>
    </location>
</feature>
<organism evidence="2 3">
    <name type="scientific">Zooshikella harenae</name>
    <dbReference type="NCBI Taxonomy" id="2827238"/>
    <lineage>
        <taxon>Bacteria</taxon>
        <taxon>Pseudomonadati</taxon>
        <taxon>Pseudomonadota</taxon>
        <taxon>Gammaproteobacteria</taxon>
        <taxon>Oceanospirillales</taxon>
        <taxon>Zooshikellaceae</taxon>
        <taxon>Zooshikella</taxon>
    </lineage>
</organism>
<gene>
    <name evidence="2" type="ORF">KCG35_24855</name>
</gene>
<feature type="compositionally biased region" description="Polar residues" evidence="1">
    <location>
        <begin position="14"/>
        <end position="24"/>
    </location>
</feature>
<sequence>MNLPEISMEKPKKNINSRGRMTPSSKDKYDRAMRIYNNELSKAKEKQLIVEREATRRVIIEAIKQGDFETVGLATHKFGDLYAHTYIDEFNRRVTYTIGAGHAHTELEGHAPDYVNRRQKLFKEFTADYVATIAKAYGAS</sequence>
<protein>
    <recommendedName>
        <fullName evidence="4">HK97 gp10 family phage protein</fullName>
    </recommendedName>
</protein>
<evidence type="ECO:0000313" key="3">
    <source>
        <dbReference type="Proteomes" id="UP000690515"/>
    </source>
</evidence>
<evidence type="ECO:0000256" key="1">
    <source>
        <dbReference type="SAM" id="MobiDB-lite"/>
    </source>
</evidence>
<name>A0ABS5ZLZ5_9GAMM</name>
<reference evidence="2 3" key="1">
    <citation type="submission" date="2021-04" db="EMBL/GenBank/DDBJ databases">
        <authorList>
            <person name="Pira H."/>
            <person name="Risdian C."/>
            <person name="Wink J."/>
        </authorList>
    </citation>
    <scope>NUCLEOTIDE SEQUENCE [LARGE SCALE GENOMIC DNA]</scope>
    <source>
        <strain evidence="2 3">WH53</strain>
    </source>
</reference>
<evidence type="ECO:0000313" key="2">
    <source>
        <dbReference type="EMBL" id="MBU2714282.1"/>
    </source>
</evidence>
<feature type="region of interest" description="Disordered" evidence="1">
    <location>
        <begin position="1"/>
        <end position="27"/>
    </location>
</feature>
<keyword evidence="3" id="KW-1185">Reference proteome</keyword>
<dbReference type="EMBL" id="JAGSOY010000205">
    <property type="protein sequence ID" value="MBU2714282.1"/>
    <property type="molecule type" value="Genomic_DNA"/>
</dbReference>
<dbReference type="Proteomes" id="UP000690515">
    <property type="component" value="Unassembled WGS sequence"/>
</dbReference>
<accession>A0ABS5ZLZ5</accession>